<dbReference type="InterPro" id="IPR002898">
    <property type="entry name" value="MotA_ExbB_proton_chnl"/>
</dbReference>
<keyword evidence="5 8" id="KW-0653">Protein transport</keyword>
<feature type="transmembrane region" description="Helical" evidence="9">
    <location>
        <begin position="6"/>
        <end position="31"/>
    </location>
</feature>
<keyword evidence="6 9" id="KW-1133">Transmembrane helix</keyword>
<comment type="caution">
    <text evidence="11">The sequence shown here is derived from an EMBL/GenBank/DDBJ whole genome shotgun (WGS) entry which is preliminary data.</text>
</comment>
<name>A0A1F5VKU9_9BACT</name>
<evidence type="ECO:0000256" key="4">
    <source>
        <dbReference type="ARBA" id="ARBA00022692"/>
    </source>
</evidence>
<comment type="subcellular location">
    <subcellularLocation>
        <location evidence="1">Cell membrane</location>
        <topology evidence="1">Multi-pass membrane protein</topology>
    </subcellularLocation>
    <subcellularLocation>
        <location evidence="8">Membrane</location>
        <topology evidence="8">Multi-pass membrane protein</topology>
    </subcellularLocation>
</comment>
<keyword evidence="7 9" id="KW-0472">Membrane</keyword>
<evidence type="ECO:0000313" key="11">
    <source>
        <dbReference type="EMBL" id="OGF64056.1"/>
    </source>
</evidence>
<dbReference type="InterPro" id="IPR050790">
    <property type="entry name" value="ExbB/TolQ_transport"/>
</dbReference>
<feature type="domain" description="MotA/TolQ/ExbB proton channel" evidence="10">
    <location>
        <begin position="74"/>
        <end position="191"/>
    </location>
</feature>
<comment type="similarity">
    <text evidence="8">Belongs to the exbB/tolQ family.</text>
</comment>
<evidence type="ECO:0000259" key="10">
    <source>
        <dbReference type="Pfam" id="PF01618"/>
    </source>
</evidence>
<evidence type="ECO:0000256" key="9">
    <source>
        <dbReference type="SAM" id="Phobius"/>
    </source>
</evidence>
<sequence length="210" mass="23036">MKSELLQVFISGGYVMFPLLLCSLLSMTIILERLINLREKRIIKPAELEKLSNLIDNKFHEKAHELCIANPNPLTNIVRVIIENKDLPSEAVRQAVADTAKLSLPDIEKYLTALSTVASISPLLGLLGTVTGMMKVFRVITTIGLGEPAALSGGIAEALITTVFGLAIAIPSLVMHNYFQHKAEVLIGKVEGVALSFMRRLSFNKKNNEQ</sequence>
<feature type="transmembrane region" description="Helical" evidence="9">
    <location>
        <begin position="110"/>
        <end position="130"/>
    </location>
</feature>
<proteinExistence type="inferred from homology"/>
<accession>A0A1F5VKU9</accession>
<organism evidence="11 12">
    <name type="scientific">Candidatus Fischerbacteria bacterium RBG_13_37_8</name>
    <dbReference type="NCBI Taxonomy" id="1817863"/>
    <lineage>
        <taxon>Bacteria</taxon>
        <taxon>Candidatus Fischeribacteriota</taxon>
    </lineage>
</organism>
<dbReference type="PANTHER" id="PTHR30625">
    <property type="entry name" value="PROTEIN TOLQ"/>
    <property type="match status" value="1"/>
</dbReference>
<evidence type="ECO:0000313" key="12">
    <source>
        <dbReference type="Proteomes" id="UP000178943"/>
    </source>
</evidence>
<evidence type="ECO:0000256" key="6">
    <source>
        <dbReference type="ARBA" id="ARBA00022989"/>
    </source>
</evidence>
<evidence type="ECO:0000256" key="8">
    <source>
        <dbReference type="RuleBase" id="RU004057"/>
    </source>
</evidence>
<dbReference type="GO" id="GO:0017038">
    <property type="term" value="P:protein import"/>
    <property type="evidence" value="ECO:0007669"/>
    <property type="project" value="TreeGrafter"/>
</dbReference>
<evidence type="ECO:0000256" key="7">
    <source>
        <dbReference type="ARBA" id="ARBA00023136"/>
    </source>
</evidence>
<evidence type="ECO:0000256" key="1">
    <source>
        <dbReference type="ARBA" id="ARBA00004651"/>
    </source>
</evidence>
<dbReference type="EMBL" id="MFGW01000141">
    <property type="protein sequence ID" value="OGF64056.1"/>
    <property type="molecule type" value="Genomic_DNA"/>
</dbReference>
<keyword evidence="4 9" id="KW-0812">Transmembrane</keyword>
<evidence type="ECO:0000256" key="5">
    <source>
        <dbReference type="ARBA" id="ARBA00022927"/>
    </source>
</evidence>
<keyword evidence="3" id="KW-1003">Cell membrane</keyword>
<dbReference type="GO" id="GO:0005886">
    <property type="term" value="C:plasma membrane"/>
    <property type="evidence" value="ECO:0007669"/>
    <property type="project" value="UniProtKB-SubCell"/>
</dbReference>
<dbReference type="AlphaFoldDB" id="A0A1F5VKU9"/>
<dbReference type="PANTHER" id="PTHR30625:SF15">
    <property type="entry name" value="BIOPOLYMER TRANSPORT PROTEIN EXBB"/>
    <property type="match status" value="1"/>
</dbReference>
<dbReference type="STRING" id="1817863.A2Y62_15450"/>
<dbReference type="Pfam" id="PF01618">
    <property type="entry name" value="MotA_ExbB"/>
    <property type="match status" value="1"/>
</dbReference>
<evidence type="ECO:0000256" key="3">
    <source>
        <dbReference type="ARBA" id="ARBA00022475"/>
    </source>
</evidence>
<evidence type="ECO:0000256" key="2">
    <source>
        <dbReference type="ARBA" id="ARBA00022448"/>
    </source>
</evidence>
<reference evidence="11 12" key="1">
    <citation type="journal article" date="2016" name="Nat. Commun.">
        <title>Thousands of microbial genomes shed light on interconnected biogeochemical processes in an aquifer system.</title>
        <authorList>
            <person name="Anantharaman K."/>
            <person name="Brown C.T."/>
            <person name="Hug L.A."/>
            <person name="Sharon I."/>
            <person name="Castelle C.J."/>
            <person name="Probst A.J."/>
            <person name="Thomas B.C."/>
            <person name="Singh A."/>
            <person name="Wilkins M.J."/>
            <person name="Karaoz U."/>
            <person name="Brodie E.L."/>
            <person name="Williams K.H."/>
            <person name="Hubbard S.S."/>
            <person name="Banfield J.F."/>
        </authorList>
    </citation>
    <scope>NUCLEOTIDE SEQUENCE [LARGE SCALE GENOMIC DNA]</scope>
</reference>
<gene>
    <name evidence="11" type="ORF">A2Y62_15450</name>
</gene>
<keyword evidence="2 8" id="KW-0813">Transport</keyword>
<dbReference type="Proteomes" id="UP000178943">
    <property type="component" value="Unassembled WGS sequence"/>
</dbReference>
<protein>
    <recommendedName>
        <fullName evidence="10">MotA/TolQ/ExbB proton channel domain-containing protein</fullName>
    </recommendedName>
</protein>
<feature type="transmembrane region" description="Helical" evidence="9">
    <location>
        <begin position="150"/>
        <end position="174"/>
    </location>
</feature>